<sequence length="571" mass="62349">MPSTLSPAPKGPPPPSLVARWTRLLSSRIPENNSHPVQVAIRTYSLALCLSLVPSLIPFATSRASEKTSKHALKRLLAREFGLGGFAFSITLALGGGSLIRELWRALDDLDDSDAPETAARAAAAKLRACLSALNLSSAQKTFFSSVVSSSAGLLLLQAGRRRSQNTKSPSRDPSASRTLDLTLLCLVRAIDAAVQSFVARKSGSRRESDAEHPTHRAQTNKLASSLRREVMRTQIDSVVFWACSARIMWCFFYEPHRLPKSYVKWINTLAGLDPRLLDTLRAIRARKWSYRTGSPTHSHLLTTYARDLGHPASWGDPSVLPAYGGPQADQVWKELEVTTRPGVGGLPCQMVHGQVGSTLGLEHSCTANAGLRGSKVLLEAIAIYLPVQFLPVILSRPRTLLDPRRILASALGALRSATFLTAFVTSYWYSVCLSRSLILARLFPFISHDFWDGPYGCVLAGCLVCGSSIWIENGRRRGEMALYVLPRAVRTCLPDAWVRSGNAGVRLAERIAFVVSLSSLLTAASHYPHVLRGLSRWGLRFIIKGPNVVFWANNSPSSPKPSNVPSKTGE</sequence>
<feature type="transmembrane region" description="Helical" evidence="2">
    <location>
        <begin position="81"/>
        <end position="100"/>
    </location>
</feature>
<dbReference type="InterPro" id="IPR026749">
    <property type="entry name" value="Tmem135"/>
</dbReference>
<keyword evidence="2" id="KW-1133">Transmembrane helix</keyword>
<evidence type="ECO:0000256" key="1">
    <source>
        <dbReference type="SAM" id="MobiDB-lite"/>
    </source>
</evidence>
<evidence type="ECO:0000313" key="4">
    <source>
        <dbReference type="Proteomes" id="UP001222325"/>
    </source>
</evidence>
<evidence type="ECO:0008006" key="5">
    <source>
        <dbReference type="Google" id="ProtNLM"/>
    </source>
</evidence>
<evidence type="ECO:0000256" key="2">
    <source>
        <dbReference type="SAM" id="Phobius"/>
    </source>
</evidence>
<dbReference type="PANTHER" id="PTHR12459">
    <property type="entry name" value="TRANSMEMBRANE PROTEIN 135-RELATED"/>
    <property type="match status" value="1"/>
</dbReference>
<comment type="caution">
    <text evidence="3">The sequence shown here is derived from an EMBL/GenBank/DDBJ whole genome shotgun (WGS) entry which is preliminary data.</text>
</comment>
<protein>
    <recommendedName>
        <fullName evidence="5">Integral membrane protein</fullName>
    </recommendedName>
</protein>
<reference evidence="3" key="1">
    <citation type="submission" date="2023-03" db="EMBL/GenBank/DDBJ databases">
        <title>Massive genome expansion in bonnet fungi (Mycena s.s.) driven by repeated elements and novel gene families across ecological guilds.</title>
        <authorList>
            <consortium name="Lawrence Berkeley National Laboratory"/>
            <person name="Harder C.B."/>
            <person name="Miyauchi S."/>
            <person name="Viragh M."/>
            <person name="Kuo A."/>
            <person name="Thoen E."/>
            <person name="Andreopoulos B."/>
            <person name="Lu D."/>
            <person name="Skrede I."/>
            <person name="Drula E."/>
            <person name="Henrissat B."/>
            <person name="Morin E."/>
            <person name="Kohler A."/>
            <person name="Barry K."/>
            <person name="LaButti K."/>
            <person name="Morin E."/>
            <person name="Salamov A."/>
            <person name="Lipzen A."/>
            <person name="Mereny Z."/>
            <person name="Hegedus B."/>
            <person name="Baldrian P."/>
            <person name="Stursova M."/>
            <person name="Weitz H."/>
            <person name="Taylor A."/>
            <person name="Grigoriev I.V."/>
            <person name="Nagy L.G."/>
            <person name="Martin F."/>
            <person name="Kauserud H."/>
        </authorList>
    </citation>
    <scope>NUCLEOTIDE SEQUENCE</scope>
    <source>
        <strain evidence="3">CBHHK173m</strain>
    </source>
</reference>
<keyword evidence="4" id="KW-1185">Reference proteome</keyword>
<name>A0AAD6UKV0_9AGAR</name>
<accession>A0AAD6UKV0</accession>
<proteinExistence type="predicted"/>
<dbReference type="PANTHER" id="PTHR12459:SF15">
    <property type="entry name" value="TRANSMEMBRANE PROTEIN 135"/>
    <property type="match status" value="1"/>
</dbReference>
<keyword evidence="2" id="KW-0812">Transmembrane</keyword>
<dbReference type="Proteomes" id="UP001222325">
    <property type="component" value="Unassembled WGS sequence"/>
</dbReference>
<gene>
    <name evidence="3" type="ORF">B0H15DRAFT_217075</name>
</gene>
<organism evidence="3 4">
    <name type="scientific">Mycena belliarum</name>
    <dbReference type="NCBI Taxonomy" id="1033014"/>
    <lineage>
        <taxon>Eukaryota</taxon>
        <taxon>Fungi</taxon>
        <taxon>Dikarya</taxon>
        <taxon>Basidiomycota</taxon>
        <taxon>Agaricomycotina</taxon>
        <taxon>Agaricomycetes</taxon>
        <taxon>Agaricomycetidae</taxon>
        <taxon>Agaricales</taxon>
        <taxon>Marasmiineae</taxon>
        <taxon>Mycenaceae</taxon>
        <taxon>Mycena</taxon>
    </lineage>
</organism>
<dbReference type="AlphaFoldDB" id="A0AAD6UKV0"/>
<keyword evidence="2" id="KW-0472">Membrane</keyword>
<feature type="region of interest" description="Disordered" evidence="1">
    <location>
        <begin position="204"/>
        <end position="223"/>
    </location>
</feature>
<feature type="transmembrane region" description="Helical" evidence="2">
    <location>
        <begin position="41"/>
        <end position="60"/>
    </location>
</feature>
<evidence type="ECO:0000313" key="3">
    <source>
        <dbReference type="EMBL" id="KAJ7103527.1"/>
    </source>
</evidence>
<feature type="compositionally biased region" description="Basic and acidic residues" evidence="1">
    <location>
        <begin position="205"/>
        <end position="215"/>
    </location>
</feature>
<dbReference type="EMBL" id="JARJCN010000002">
    <property type="protein sequence ID" value="KAJ7103527.1"/>
    <property type="molecule type" value="Genomic_DNA"/>
</dbReference>